<feature type="transmembrane region" description="Helical" evidence="4">
    <location>
        <begin position="330"/>
        <end position="350"/>
    </location>
</feature>
<sequence>MTPPEAPPDGRGLPTRESTVLETKDSVLVPPSGEKGISSEESPSGETDSPREAEFKEGGYGWVVVVSVALVNAHTWGLNSSYAVFLAYYLRSGGIVGSSPLAFAFVGGLSISIALLVSPVATWCIGRLGTAFTLRVGVVLEAASFIGASFSTHIWHLLLSQGVCFGLGLGFCFTATVGVVPQWFTKRRSFANAVATCGSGFGGLTYALAANAMISNLGLAWAFRILAILAFVVNGACSLTLRDRNKAVGAVHMPFHAALFRKIEFCLFISWGFFSLIGYVIVVFSITDYAQSVGFTASQGSLAAALFNLSQGIVRPLIGLASDKFGRINVAALGTLAAGLAAFFLWIFAASHYPGLIVYVLFGGFAGIVWPCVAPVGAEVVGLQLLPAALSLYWLLLVLPATFSEVIGLSLKMPGIHPYLNVQAFTGTMYIVAFLSLWLLRSWKLHQLELLGLDHTEETPQVSSPSAEEGAAPTRHSSVLSFYLSSMVMAKRV</sequence>
<reference evidence="5" key="2">
    <citation type="submission" date="2023-06" db="EMBL/GenBank/DDBJ databases">
        <authorList>
            <consortium name="Lawrence Berkeley National Laboratory"/>
            <person name="Mondo S.J."/>
            <person name="Hensen N."/>
            <person name="Bonometti L."/>
            <person name="Westerberg I."/>
            <person name="Brannstrom I.O."/>
            <person name="Guillou S."/>
            <person name="Cros-Aarteil S."/>
            <person name="Calhoun S."/>
            <person name="Haridas S."/>
            <person name="Kuo A."/>
            <person name="Pangilinan J."/>
            <person name="Riley R."/>
            <person name="Labutti K."/>
            <person name="Andreopoulos B."/>
            <person name="Lipzen A."/>
            <person name="Chen C."/>
            <person name="Yanf M."/>
            <person name="Daum C."/>
            <person name="Ng V."/>
            <person name="Clum A."/>
            <person name="Steindorff A."/>
            <person name="Ohm R."/>
            <person name="Martin F."/>
            <person name="Silar P."/>
            <person name="Natvig D."/>
            <person name="Lalanne C."/>
            <person name="Gautier V."/>
            <person name="Ament-Velasquez S.L."/>
            <person name="Kruys A."/>
            <person name="Hutchinson M.I."/>
            <person name="Powell A.J."/>
            <person name="Barry K."/>
            <person name="Miller A.N."/>
            <person name="Grigoriev I.V."/>
            <person name="Debuchy R."/>
            <person name="Gladieux P."/>
            <person name="Thoren M.H."/>
            <person name="Johannesson H."/>
        </authorList>
    </citation>
    <scope>NUCLEOTIDE SEQUENCE</scope>
    <source>
        <strain evidence="5">CBS 333.67</strain>
    </source>
</reference>
<keyword evidence="6" id="KW-1185">Reference proteome</keyword>
<dbReference type="PANTHER" id="PTHR11360:SF315">
    <property type="entry name" value="TRANSPORTER MCH2-RELATED"/>
    <property type="match status" value="1"/>
</dbReference>
<feature type="transmembrane region" description="Helical" evidence="4">
    <location>
        <begin position="190"/>
        <end position="209"/>
    </location>
</feature>
<feature type="transmembrane region" description="Helical" evidence="4">
    <location>
        <begin position="157"/>
        <end position="178"/>
    </location>
</feature>
<evidence type="ECO:0000313" key="5">
    <source>
        <dbReference type="EMBL" id="KAK3310346.1"/>
    </source>
</evidence>
<keyword evidence="4" id="KW-0812">Transmembrane</keyword>
<feature type="transmembrane region" description="Helical" evidence="4">
    <location>
        <begin position="419"/>
        <end position="440"/>
    </location>
</feature>
<keyword evidence="4" id="KW-1133">Transmembrane helix</keyword>
<dbReference type="InterPro" id="IPR050327">
    <property type="entry name" value="Proton-linked_MCT"/>
</dbReference>
<keyword evidence="4" id="KW-0472">Membrane</keyword>
<dbReference type="Pfam" id="PF07690">
    <property type="entry name" value="MFS_1"/>
    <property type="match status" value="2"/>
</dbReference>
<dbReference type="Proteomes" id="UP001273166">
    <property type="component" value="Unassembled WGS sequence"/>
</dbReference>
<comment type="subcellular location">
    <subcellularLocation>
        <location evidence="1">Membrane</location>
        <topology evidence="1">Multi-pass membrane protein</topology>
    </subcellularLocation>
</comment>
<dbReference type="AlphaFoldDB" id="A0AAJ0H1Y5"/>
<dbReference type="SUPFAM" id="SSF103473">
    <property type="entry name" value="MFS general substrate transporter"/>
    <property type="match status" value="1"/>
</dbReference>
<feature type="region of interest" description="Disordered" evidence="3">
    <location>
        <begin position="1"/>
        <end position="52"/>
    </location>
</feature>
<feature type="transmembrane region" description="Helical" evidence="4">
    <location>
        <begin position="101"/>
        <end position="125"/>
    </location>
</feature>
<dbReference type="Gene3D" id="1.20.1250.20">
    <property type="entry name" value="MFS general substrate transporter like domains"/>
    <property type="match status" value="2"/>
</dbReference>
<evidence type="ECO:0000256" key="3">
    <source>
        <dbReference type="SAM" id="MobiDB-lite"/>
    </source>
</evidence>
<dbReference type="GeneID" id="87882966"/>
<proteinExistence type="inferred from homology"/>
<feature type="transmembrane region" description="Helical" evidence="4">
    <location>
        <begin position="356"/>
        <end position="373"/>
    </location>
</feature>
<organism evidence="5 6">
    <name type="scientific">Chaetomium strumarium</name>
    <dbReference type="NCBI Taxonomy" id="1170767"/>
    <lineage>
        <taxon>Eukaryota</taxon>
        <taxon>Fungi</taxon>
        <taxon>Dikarya</taxon>
        <taxon>Ascomycota</taxon>
        <taxon>Pezizomycotina</taxon>
        <taxon>Sordariomycetes</taxon>
        <taxon>Sordariomycetidae</taxon>
        <taxon>Sordariales</taxon>
        <taxon>Chaetomiaceae</taxon>
        <taxon>Chaetomium</taxon>
    </lineage>
</organism>
<reference evidence="5" key="1">
    <citation type="journal article" date="2023" name="Mol. Phylogenet. Evol.">
        <title>Genome-scale phylogeny and comparative genomics of the fungal order Sordariales.</title>
        <authorList>
            <person name="Hensen N."/>
            <person name="Bonometti L."/>
            <person name="Westerberg I."/>
            <person name="Brannstrom I.O."/>
            <person name="Guillou S."/>
            <person name="Cros-Aarteil S."/>
            <person name="Calhoun S."/>
            <person name="Haridas S."/>
            <person name="Kuo A."/>
            <person name="Mondo S."/>
            <person name="Pangilinan J."/>
            <person name="Riley R."/>
            <person name="LaButti K."/>
            <person name="Andreopoulos B."/>
            <person name="Lipzen A."/>
            <person name="Chen C."/>
            <person name="Yan M."/>
            <person name="Daum C."/>
            <person name="Ng V."/>
            <person name="Clum A."/>
            <person name="Steindorff A."/>
            <person name="Ohm R.A."/>
            <person name="Martin F."/>
            <person name="Silar P."/>
            <person name="Natvig D.O."/>
            <person name="Lalanne C."/>
            <person name="Gautier V."/>
            <person name="Ament-Velasquez S.L."/>
            <person name="Kruys A."/>
            <person name="Hutchinson M.I."/>
            <person name="Powell A.J."/>
            <person name="Barry K."/>
            <person name="Miller A.N."/>
            <person name="Grigoriev I.V."/>
            <person name="Debuchy R."/>
            <person name="Gladieux P."/>
            <person name="Hiltunen Thoren M."/>
            <person name="Johannesson H."/>
        </authorList>
    </citation>
    <scope>NUCLEOTIDE SEQUENCE</scope>
    <source>
        <strain evidence="5">CBS 333.67</strain>
    </source>
</reference>
<dbReference type="GO" id="GO:0022857">
    <property type="term" value="F:transmembrane transporter activity"/>
    <property type="evidence" value="ECO:0007669"/>
    <property type="project" value="InterPro"/>
</dbReference>
<dbReference type="PANTHER" id="PTHR11360">
    <property type="entry name" value="MONOCARBOXYLATE TRANSPORTER"/>
    <property type="match status" value="1"/>
</dbReference>
<dbReference type="RefSeq" id="XP_062726126.1">
    <property type="nucleotide sequence ID" value="XM_062864137.1"/>
</dbReference>
<protein>
    <submittedName>
        <fullName evidence="5">Major facilitator superfamily domain-containing protein</fullName>
    </submittedName>
</protein>
<dbReference type="InterPro" id="IPR011701">
    <property type="entry name" value="MFS"/>
</dbReference>
<accession>A0AAJ0H1Y5</accession>
<comment type="similarity">
    <text evidence="2">Belongs to the major facilitator superfamily. Monocarboxylate porter (TC 2.A.1.13) family.</text>
</comment>
<evidence type="ECO:0000313" key="6">
    <source>
        <dbReference type="Proteomes" id="UP001273166"/>
    </source>
</evidence>
<dbReference type="GO" id="GO:0016020">
    <property type="term" value="C:membrane"/>
    <property type="evidence" value="ECO:0007669"/>
    <property type="project" value="UniProtKB-SubCell"/>
</dbReference>
<comment type="caution">
    <text evidence="5">The sequence shown here is derived from an EMBL/GenBank/DDBJ whole genome shotgun (WGS) entry which is preliminary data.</text>
</comment>
<dbReference type="EMBL" id="JAUDZG010000001">
    <property type="protein sequence ID" value="KAK3310346.1"/>
    <property type="molecule type" value="Genomic_DNA"/>
</dbReference>
<dbReference type="InterPro" id="IPR036259">
    <property type="entry name" value="MFS_trans_sf"/>
</dbReference>
<feature type="transmembrane region" description="Helical" evidence="4">
    <location>
        <begin position="380"/>
        <end position="399"/>
    </location>
</feature>
<feature type="transmembrane region" description="Helical" evidence="4">
    <location>
        <begin position="60"/>
        <end position="89"/>
    </location>
</feature>
<name>A0AAJ0H1Y5_9PEZI</name>
<evidence type="ECO:0000256" key="1">
    <source>
        <dbReference type="ARBA" id="ARBA00004141"/>
    </source>
</evidence>
<evidence type="ECO:0000256" key="4">
    <source>
        <dbReference type="SAM" id="Phobius"/>
    </source>
</evidence>
<feature type="transmembrane region" description="Helical" evidence="4">
    <location>
        <begin position="263"/>
        <end position="286"/>
    </location>
</feature>
<feature type="transmembrane region" description="Helical" evidence="4">
    <location>
        <begin position="221"/>
        <end position="242"/>
    </location>
</feature>
<evidence type="ECO:0000256" key="2">
    <source>
        <dbReference type="ARBA" id="ARBA00006727"/>
    </source>
</evidence>
<gene>
    <name evidence="5" type="ORF">B0T15DRAFT_34624</name>
</gene>